<dbReference type="GO" id="GO:0004764">
    <property type="term" value="F:shikimate 3-dehydrogenase (NADP+) activity"/>
    <property type="evidence" value="ECO:0007669"/>
    <property type="project" value="UniProtKB-UniRule"/>
</dbReference>
<feature type="binding site" evidence="8">
    <location>
        <position position="116"/>
    </location>
    <ligand>
        <name>shikimate</name>
        <dbReference type="ChEBI" id="CHEBI:36208"/>
    </ligand>
</feature>
<dbReference type="FunFam" id="3.40.50.10860:FF:000006">
    <property type="entry name" value="Shikimate dehydrogenase (NADP(+))"/>
    <property type="match status" value="1"/>
</dbReference>
<dbReference type="GO" id="GO:0009423">
    <property type="term" value="P:chorismate biosynthetic process"/>
    <property type="evidence" value="ECO:0007669"/>
    <property type="project" value="UniProtKB-UniRule"/>
</dbReference>
<dbReference type="InterPro" id="IPR022893">
    <property type="entry name" value="Shikimate_DH_fam"/>
</dbReference>
<evidence type="ECO:0000256" key="3">
    <source>
        <dbReference type="ARBA" id="ARBA00022605"/>
    </source>
</evidence>
<dbReference type="InterPro" id="IPR036291">
    <property type="entry name" value="NAD(P)-bd_dom_sf"/>
</dbReference>
<evidence type="ECO:0000256" key="1">
    <source>
        <dbReference type="ARBA" id="ARBA00004871"/>
    </source>
</evidence>
<dbReference type="Pfam" id="PF18317">
    <property type="entry name" value="SDH_C"/>
    <property type="match status" value="1"/>
</dbReference>
<feature type="binding site" evidence="8">
    <location>
        <position position="235"/>
    </location>
    <ligand>
        <name>shikimate</name>
        <dbReference type="ChEBI" id="CHEBI:36208"/>
    </ligand>
</feature>
<reference evidence="13" key="1">
    <citation type="submission" date="2006-02" db="EMBL/GenBank/DDBJ databases">
        <title>Complete sequence of chromosome of Rhodoferax ferrireducens DSM 15236.</title>
        <authorList>
            <person name="Copeland A."/>
            <person name="Lucas S."/>
            <person name="Lapidus A."/>
            <person name="Barry K."/>
            <person name="Detter J.C."/>
            <person name="Glavina del Rio T."/>
            <person name="Hammon N."/>
            <person name="Israni S."/>
            <person name="Pitluck S."/>
            <person name="Brettin T."/>
            <person name="Bruce D."/>
            <person name="Han C."/>
            <person name="Tapia R."/>
            <person name="Gilna P."/>
            <person name="Kiss H."/>
            <person name="Schmutz J."/>
            <person name="Larimer F."/>
            <person name="Land M."/>
            <person name="Kyrpides N."/>
            <person name="Ivanova N."/>
            <person name="Richardson P."/>
        </authorList>
    </citation>
    <scope>NUCLEOTIDE SEQUENCE [LARGE SCALE GENOMIC DNA]</scope>
    <source>
        <strain evidence="13">ATCC BAA-621 / DSM 15236 / T118</strain>
    </source>
</reference>
<feature type="binding site" evidence="8">
    <location>
        <position position="233"/>
    </location>
    <ligand>
        <name>NADP(+)</name>
        <dbReference type="ChEBI" id="CHEBI:58349"/>
    </ligand>
</feature>
<evidence type="ECO:0000256" key="7">
    <source>
        <dbReference type="ARBA" id="ARBA00049442"/>
    </source>
</evidence>
<dbReference type="UniPathway" id="UPA00053">
    <property type="reaction ID" value="UER00087"/>
</dbReference>
<evidence type="ECO:0000256" key="2">
    <source>
        <dbReference type="ARBA" id="ARBA00012962"/>
    </source>
</evidence>
<dbReference type="HAMAP" id="MF_00222">
    <property type="entry name" value="Shikimate_DH_AroE"/>
    <property type="match status" value="1"/>
</dbReference>
<keyword evidence="13" id="KW-1185">Reference proteome</keyword>
<comment type="subunit">
    <text evidence="8">Homodimer.</text>
</comment>
<organism evidence="12 13">
    <name type="scientific">Albidiferax ferrireducens (strain ATCC BAA-621 / DSM 15236 / T118)</name>
    <name type="common">Rhodoferax ferrireducens</name>
    <dbReference type="NCBI Taxonomy" id="338969"/>
    <lineage>
        <taxon>Bacteria</taxon>
        <taxon>Pseudomonadati</taxon>
        <taxon>Pseudomonadota</taxon>
        <taxon>Betaproteobacteria</taxon>
        <taxon>Burkholderiales</taxon>
        <taxon>Comamonadaceae</taxon>
        <taxon>Rhodoferax</taxon>
    </lineage>
</organism>
<evidence type="ECO:0000259" key="11">
    <source>
        <dbReference type="Pfam" id="PF18317"/>
    </source>
</evidence>
<gene>
    <name evidence="8" type="primary">aroE</name>
    <name evidence="12" type="ordered locus">Rfer_3413</name>
</gene>
<dbReference type="eggNOG" id="COG0169">
    <property type="taxonomic scope" value="Bacteria"/>
</dbReference>
<dbReference type="AlphaFoldDB" id="Q21SY1"/>
<feature type="domain" description="Quinate/shikimate 5-dehydrogenase/glutamyl-tRNA reductase" evidence="9">
    <location>
        <begin position="131"/>
        <end position="211"/>
    </location>
</feature>
<keyword evidence="5 8" id="KW-0560">Oxidoreductase</keyword>
<evidence type="ECO:0000256" key="8">
    <source>
        <dbReference type="HAMAP-Rule" id="MF_00222"/>
    </source>
</evidence>
<comment type="pathway">
    <text evidence="1 8">Metabolic intermediate biosynthesis; chorismate biosynthesis; chorismate from D-erythrose 4-phosphate and phosphoenolpyruvate: step 4/7.</text>
</comment>
<feature type="active site" description="Proton acceptor" evidence="8">
    <location>
        <position position="80"/>
    </location>
</feature>
<evidence type="ECO:0000259" key="9">
    <source>
        <dbReference type="Pfam" id="PF01488"/>
    </source>
</evidence>
<feature type="binding site" evidence="8">
    <location>
        <position position="256"/>
    </location>
    <ligand>
        <name>NADP(+)</name>
        <dbReference type="ChEBI" id="CHEBI:58349"/>
    </ligand>
</feature>
<dbReference type="InterPro" id="IPR013708">
    <property type="entry name" value="Shikimate_DH-bd_N"/>
</dbReference>
<dbReference type="GO" id="GO:0005829">
    <property type="term" value="C:cytosol"/>
    <property type="evidence" value="ECO:0007669"/>
    <property type="project" value="TreeGrafter"/>
</dbReference>
<dbReference type="Pfam" id="PF08501">
    <property type="entry name" value="Shikimate_dh_N"/>
    <property type="match status" value="1"/>
</dbReference>
<feature type="domain" description="Shikimate dehydrogenase substrate binding N-terminal" evidence="10">
    <location>
        <begin position="21"/>
        <end position="103"/>
    </location>
</feature>
<dbReference type="InterPro" id="IPR006151">
    <property type="entry name" value="Shikm_DH/Glu-tRNA_Rdtase"/>
</dbReference>
<dbReference type="NCBIfam" id="TIGR00507">
    <property type="entry name" value="aroE"/>
    <property type="match status" value="1"/>
</dbReference>
<dbReference type="Gene3D" id="3.40.50.10860">
    <property type="entry name" value="Leucine Dehydrogenase, chain A, domain 1"/>
    <property type="match status" value="1"/>
</dbReference>
<feature type="binding site" evidence="8">
    <location>
        <position position="76"/>
    </location>
    <ligand>
        <name>shikimate</name>
        <dbReference type="ChEBI" id="CHEBI:36208"/>
    </ligand>
</feature>
<protein>
    <recommendedName>
        <fullName evidence="2 8">Shikimate dehydrogenase (NADP(+))</fullName>
        <shortName evidence="8">SDH</shortName>
        <ecNumber evidence="2 8">1.1.1.25</ecNumber>
    </recommendedName>
</protein>
<dbReference type="EMBL" id="CP000267">
    <property type="protein sequence ID" value="ABD71122.1"/>
    <property type="molecule type" value="Genomic_DNA"/>
</dbReference>
<comment type="similarity">
    <text evidence="8">Belongs to the shikimate dehydrogenase family.</text>
</comment>
<dbReference type="InterPro" id="IPR011342">
    <property type="entry name" value="Shikimate_DH"/>
</dbReference>
<dbReference type="SUPFAM" id="SSF51735">
    <property type="entry name" value="NAD(P)-binding Rossmann-fold domains"/>
    <property type="match status" value="1"/>
</dbReference>
<evidence type="ECO:0000256" key="4">
    <source>
        <dbReference type="ARBA" id="ARBA00022857"/>
    </source>
</evidence>
<feature type="binding site" evidence="8">
    <location>
        <position position="92"/>
    </location>
    <ligand>
        <name>NADP(+)</name>
        <dbReference type="ChEBI" id="CHEBI:58349"/>
    </ligand>
</feature>
<dbReference type="EC" id="1.1.1.25" evidence="2 8"/>
<dbReference type="Gene3D" id="3.40.50.720">
    <property type="entry name" value="NAD(P)-binding Rossmann-like Domain"/>
    <property type="match status" value="1"/>
</dbReference>
<feature type="binding site" evidence="8">
    <location>
        <begin position="29"/>
        <end position="31"/>
    </location>
    <ligand>
        <name>shikimate</name>
        <dbReference type="ChEBI" id="CHEBI:36208"/>
    </ligand>
</feature>
<evidence type="ECO:0000313" key="12">
    <source>
        <dbReference type="EMBL" id="ABD71122.1"/>
    </source>
</evidence>
<dbReference type="GO" id="GO:0019632">
    <property type="term" value="P:shikimate metabolic process"/>
    <property type="evidence" value="ECO:0007669"/>
    <property type="project" value="InterPro"/>
</dbReference>
<dbReference type="Pfam" id="PF01488">
    <property type="entry name" value="Shikimate_DH"/>
    <property type="match status" value="1"/>
</dbReference>
<keyword evidence="3 8" id="KW-0028">Amino-acid biosynthesis</keyword>
<evidence type="ECO:0000313" key="13">
    <source>
        <dbReference type="Proteomes" id="UP000008332"/>
    </source>
</evidence>
<dbReference type="GO" id="GO:0009073">
    <property type="term" value="P:aromatic amino acid family biosynthetic process"/>
    <property type="evidence" value="ECO:0007669"/>
    <property type="project" value="UniProtKB-KW"/>
</dbReference>
<feature type="binding site" evidence="8">
    <location>
        <begin position="165"/>
        <end position="170"/>
    </location>
    <ligand>
        <name>NADP(+)</name>
        <dbReference type="ChEBI" id="CHEBI:58349"/>
    </ligand>
</feature>
<dbReference type="HOGENOM" id="CLU_044063_2_1_4"/>
<evidence type="ECO:0000256" key="6">
    <source>
        <dbReference type="ARBA" id="ARBA00023141"/>
    </source>
</evidence>
<sequence length="291" mass="30883">MPVKSTHRPNSSTMSLDLYCVMGNPVAHSRSPWIHARFAELTGQAMHYGRRHIELDDFALAVQTFIQEGGRGCNITVPFKFEAAALATHTSERASLAQASNTLTFQPGQILADNTDGAGLVDDIQQGAGFDLQGRRLLLIGAGGAAAGVLGPLILARPASITVANRTLPKATALVERHAALATLQETELLTHDLRGLQGSFDVVINATMSSLSGAGVPVAGSTLRPGGLAYDMMYGPAAQGFMTWAREHGALPRDGLGMLVRQAAESFLIWRGVRPPAQQVLAELRAVMQP</sequence>
<dbReference type="InterPro" id="IPR041121">
    <property type="entry name" value="SDH_C"/>
</dbReference>
<dbReference type="KEGG" id="rfr:Rfer_3413"/>
<accession>Q21SY1</accession>
<dbReference type="InterPro" id="IPR046346">
    <property type="entry name" value="Aminoacid_DH-like_N_sf"/>
</dbReference>
<feature type="binding site" evidence="8">
    <location>
        <position position="101"/>
    </location>
    <ligand>
        <name>shikimate</name>
        <dbReference type="ChEBI" id="CHEBI:36208"/>
    </ligand>
</feature>
<keyword evidence="6 8" id="KW-0057">Aromatic amino acid biosynthesis</keyword>
<proteinExistence type="inferred from homology"/>
<comment type="catalytic activity">
    <reaction evidence="7 8">
        <text>shikimate + NADP(+) = 3-dehydroshikimate + NADPH + H(+)</text>
        <dbReference type="Rhea" id="RHEA:17737"/>
        <dbReference type="ChEBI" id="CHEBI:15378"/>
        <dbReference type="ChEBI" id="CHEBI:16630"/>
        <dbReference type="ChEBI" id="CHEBI:36208"/>
        <dbReference type="ChEBI" id="CHEBI:57783"/>
        <dbReference type="ChEBI" id="CHEBI:58349"/>
        <dbReference type="EC" id="1.1.1.25"/>
    </reaction>
</comment>
<evidence type="ECO:0000256" key="5">
    <source>
        <dbReference type="ARBA" id="ARBA00023002"/>
    </source>
</evidence>
<feature type="domain" description="SDH C-terminal" evidence="11">
    <location>
        <begin position="256"/>
        <end position="286"/>
    </location>
</feature>
<evidence type="ECO:0000259" key="10">
    <source>
        <dbReference type="Pfam" id="PF08501"/>
    </source>
</evidence>
<dbReference type="STRING" id="338969.Rfer_3413"/>
<feature type="binding site" evidence="8">
    <location>
        <begin position="141"/>
        <end position="145"/>
    </location>
    <ligand>
        <name>NADP(+)</name>
        <dbReference type="ChEBI" id="CHEBI:58349"/>
    </ligand>
</feature>
<dbReference type="NCBIfam" id="NF001310">
    <property type="entry name" value="PRK00258.1-2"/>
    <property type="match status" value="1"/>
</dbReference>
<dbReference type="PANTHER" id="PTHR21089:SF1">
    <property type="entry name" value="BIFUNCTIONAL 3-DEHYDROQUINATE DEHYDRATASE_SHIKIMATE DEHYDROGENASE, CHLOROPLASTIC"/>
    <property type="match status" value="1"/>
</dbReference>
<name>Q21SY1_ALBFT</name>
<comment type="function">
    <text evidence="8">Involved in the biosynthesis of the chorismate, which leads to the biosynthesis of aromatic amino acids. Catalyzes the reversible NADPH linked reduction of 3-dehydroshikimate (DHSA) to yield shikimate (SA).</text>
</comment>
<keyword evidence="4 8" id="KW-0521">NADP</keyword>
<dbReference type="GO" id="GO:0008652">
    <property type="term" value="P:amino acid biosynthetic process"/>
    <property type="evidence" value="ECO:0007669"/>
    <property type="project" value="UniProtKB-KW"/>
</dbReference>
<dbReference type="PANTHER" id="PTHR21089">
    <property type="entry name" value="SHIKIMATE DEHYDROGENASE"/>
    <property type="match status" value="1"/>
</dbReference>
<dbReference type="GO" id="GO:0050661">
    <property type="term" value="F:NADP binding"/>
    <property type="evidence" value="ECO:0007669"/>
    <property type="project" value="InterPro"/>
</dbReference>
<dbReference type="Proteomes" id="UP000008332">
    <property type="component" value="Chromosome"/>
</dbReference>
<dbReference type="SUPFAM" id="SSF53223">
    <property type="entry name" value="Aminoacid dehydrogenase-like, N-terminal domain"/>
    <property type="match status" value="1"/>
</dbReference>
<feature type="binding site" evidence="8">
    <location>
        <position position="263"/>
    </location>
    <ligand>
        <name>shikimate</name>
        <dbReference type="ChEBI" id="CHEBI:36208"/>
    </ligand>
</feature>